<evidence type="ECO:0000256" key="4">
    <source>
        <dbReference type="ARBA" id="ARBA00022597"/>
    </source>
</evidence>
<comment type="caution">
    <text evidence="10">The sequence shown here is derived from an EMBL/GenBank/DDBJ whole genome shotgun (WGS) entry which is preliminary data.</text>
</comment>
<dbReference type="GO" id="GO:0015577">
    <property type="term" value="F:galactitol transmembrane transporter activity"/>
    <property type="evidence" value="ECO:0007669"/>
    <property type="project" value="InterPro"/>
</dbReference>
<feature type="transmembrane region" description="Helical" evidence="9">
    <location>
        <begin position="360"/>
        <end position="382"/>
    </location>
</feature>
<gene>
    <name evidence="10" type="ORF">H8S62_01225</name>
</gene>
<feature type="transmembrane region" description="Helical" evidence="9">
    <location>
        <begin position="43"/>
        <end position="67"/>
    </location>
</feature>
<accession>A0A8J6JJZ4</accession>
<keyword evidence="11" id="KW-1185">Reference proteome</keyword>
<keyword evidence="4" id="KW-0762">Sugar transport</keyword>
<dbReference type="EMBL" id="JACOPQ010000001">
    <property type="protein sequence ID" value="MBC5735630.1"/>
    <property type="molecule type" value="Genomic_DNA"/>
</dbReference>
<feature type="transmembrane region" description="Helical" evidence="9">
    <location>
        <begin position="14"/>
        <end position="31"/>
    </location>
</feature>
<dbReference type="Proteomes" id="UP000607645">
    <property type="component" value="Unassembled WGS sequence"/>
</dbReference>
<dbReference type="InterPro" id="IPR004703">
    <property type="entry name" value="PTS_sugar-sp_permease"/>
</dbReference>
<evidence type="ECO:0000313" key="10">
    <source>
        <dbReference type="EMBL" id="MBC5735630.1"/>
    </source>
</evidence>
<keyword evidence="8 9" id="KW-0472">Membrane</keyword>
<evidence type="ECO:0000256" key="6">
    <source>
        <dbReference type="ARBA" id="ARBA00022692"/>
    </source>
</evidence>
<evidence type="ECO:0000256" key="5">
    <source>
        <dbReference type="ARBA" id="ARBA00022683"/>
    </source>
</evidence>
<reference evidence="10" key="1">
    <citation type="submission" date="2020-08" db="EMBL/GenBank/DDBJ databases">
        <title>Genome public.</title>
        <authorList>
            <person name="Liu C."/>
            <person name="Sun Q."/>
        </authorList>
    </citation>
    <scope>NUCLEOTIDE SEQUENCE</scope>
    <source>
        <strain evidence="10">NSJ-52</strain>
    </source>
</reference>
<evidence type="ECO:0000256" key="9">
    <source>
        <dbReference type="SAM" id="Phobius"/>
    </source>
</evidence>
<protein>
    <recommendedName>
        <fullName evidence="12">PTS galactitol transporter subunit IIC</fullName>
    </recommendedName>
</protein>
<name>A0A8J6JJZ4_9FIRM</name>
<evidence type="ECO:0008006" key="12">
    <source>
        <dbReference type="Google" id="ProtNLM"/>
    </source>
</evidence>
<feature type="transmembrane region" description="Helical" evidence="9">
    <location>
        <begin position="181"/>
        <end position="202"/>
    </location>
</feature>
<keyword evidence="7 9" id="KW-1133">Transmembrane helix</keyword>
<keyword evidence="5" id="KW-0598">Phosphotransferase system</keyword>
<evidence type="ECO:0000256" key="7">
    <source>
        <dbReference type="ARBA" id="ARBA00022989"/>
    </source>
</evidence>
<evidence type="ECO:0000313" key="11">
    <source>
        <dbReference type="Proteomes" id="UP000607645"/>
    </source>
</evidence>
<dbReference type="AlphaFoldDB" id="A0A8J6JJZ4"/>
<evidence type="ECO:0000256" key="3">
    <source>
        <dbReference type="ARBA" id="ARBA00022475"/>
    </source>
</evidence>
<dbReference type="GO" id="GO:0005886">
    <property type="term" value="C:plasma membrane"/>
    <property type="evidence" value="ECO:0007669"/>
    <property type="project" value="UniProtKB-SubCell"/>
</dbReference>
<feature type="transmembrane region" description="Helical" evidence="9">
    <location>
        <begin position="222"/>
        <end position="242"/>
    </location>
</feature>
<comment type="subcellular location">
    <subcellularLocation>
        <location evidence="1">Cell membrane</location>
        <topology evidence="1">Multi-pass membrane protein</topology>
    </subcellularLocation>
</comment>
<evidence type="ECO:0000256" key="8">
    <source>
        <dbReference type="ARBA" id="ARBA00023136"/>
    </source>
</evidence>
<organism evidence="10 11">
    <name type="scientific">Lawsonibacter faecis</name>
    <dbReference type="NCBI Taxonomy" id="2763052"/>
    <lineage>
        <taxon>Bacteria</taxon>
        <taxon>Bacillati</taxon>
        <taxon>Bacillota</taxon>
        <taxon>Clostridia</taxon>
        <taxon>Eubacteriales</taxon>
        <taxon>Oscillospiraceae</taxon>
        <taxon>Lawsonibacter</taxon>
    </lineage>
</organism>
<evidence type="ECO:0000256" key="1">
    <source>
        <dbReference type="ARBA" id="ARBA00004651"/>
    </source>
</evidence>
<evidence type="ECO:0000256" key="2">
    <source>
        <dbReference type="ARBA" id="ARBA00022448"/>
    </source>
</evidence>
<dbReference type="InterPro" id="IPR013853">
    <property type="entry name" value="EIIC-GAT"/>
</dbReference>
<feature type="transmembrane region" description="Helical" evidence="9">
    <location>
        <begin position="97"/>
        <end position="117"/>
    </location>
</feature>
<dbReference type="RefSeq" id="WP_155145110.1">
    <property type="nucleotide sequence ID" value="NZ_JACOPQ010000001.1"/>
</dbReference>
<dbReference type="PANTHER" id="PTHR37324">
    <property type="entry name" value="PTS SYSTEM GALACTITOL-SPECIFIC EIIC COMPONENT"/>
    <property type="match status" value="1"/>
</dbReference>
<proteinExistence type="predicted"/>
<keyword evidence="2" id="KW-0813">Transport</keyword>
<sequence>MSYIAEALNWFGKLPGPVMMFLIFLVFNLILRIKPGKAIRAAFMYAMGLFALSTFAFDIFLGTVVGVSNAMVENLGLTMTVVDFGSGVTPIILSNPVVVWAIPVGIALNIVMLLLKLTKTMDVDIYNMLYFWGTAGVLVYVSTGNFFFAILAIIITGVLTLKIADWTAPHIHKVLPQYTGLSFPYVYSAFYAPVAYWFNKLFDKIPFIRDSNISAETIRKRFGVIGEPGIMGFILGVIMALLGRYGFADVLLTGIKFGASLYFIPLSTKILIEGLNETTTVMTDWVKRKFKDREVYIGLDGVLLAGLPESLAVGMLLVPIALIVSVILPGNKVLPVGMLSVGFILVAMFMPFFKMNILKGAIFTVIVVSCEMYIGTILAPVFTEIAISAGYEIPYGAMQITNAANFPNLLCVKLFELVQYVMSLFG</sequence>
<feature type="transmembrane region" description="Helical" evidence="9">
    <location>
        <begin position="254"/>
        <end position="275"/>
    </location>
</feature>
<keyword evidence="3" id="KW-1003">Cell membrane</keyword>
<feature type="transmembrane region" description="Helical" evidence="9">
    <location>
        <begin position="129"/>
        <end position="161"/>
    </location>
</feature>
<feature type="transmembrane region" description="Helical" evidence="9">
    <location>
        <begin position="334"/>
        <end position="353"/>
    </location>
</feature>
<dbReference type="PANTHER" id="PTHR37324:SF2">
    <property type="entry name" value="PTS SYSTEM GALACTITOL-SPECIFIC EIIC COMPONENT"/>
    <property type="match status" value="1"/>
</dbReference>
<keyword evidence="6 9" id="KW-0812">Transmembrane</keyword>
<dbReference type="Pfam" id="PF03611">
    <property type="entry name" value="EIIC-GAT"/>
    <property type="match status" value="1"/>
</dbReference>
<feature type="transmembrane region" description="Helical" evidence="9">
    <location>
        <begin position="295"/>
        <end position="328"/>
    </location>
</feature>
<dbReference type="GO" id="GO:0009401">
    <property type="term" value="P:phosphoenolpyruvate-dependent sugar phosphotransferase system"/>
    <property type="evidence" value="ECO:0007669"/>
    <property type="project" value="UniProtKB-KW"/>
</dbReference>